<keyword evidence="1" id="KW-1133">Transmembrane helix</keyword>
<gene>
    <name evidence="2" type="ORF">SAMN02746011_01771</name>
</gene>
<feature type="transmembrane region" description="Helical" evidence="1">
    <location>
        <begin position="21"/>
        <end position="37"/>
    </location>
</feature>
<organism evidence="2 3">
    <name type="scientific">Globicatella sulfidifaciens DSM 15739</name>
    <dbReference type="NCBI Taxonomy" id="1121925"/>
    <lineage>
        <taxon>Bacteria</taxon>
        <taxon>Bacillati</taxon>
        <taxon>Bacillota</taxon>
        <taxon>Bacilli</taxon>
        <taxon>Lactobacillales</taxon>
        <taxon>Aerococcaceae</taxon>
        <taxon>Globicatella</taxon>
    </lineage>
</organism>
<dbReference type="AlphaFoldDB" id="A0A1T4NIN5"/>
<evidence type="ECO:0000256" key="1">
    <source>
        <dbReference type="SAM" id="Phobius"/>
    </source>
</evidence>
<keyword evidence="3" id="KW-1185">Reference proteome</keyword>
<dbReference type="RefSeq" id="WP_078756460.1">
    <property type="nucleotide sequence ID" value="NZ_FUWO01000019.1"/>
</dbReference>
<keyword evidence="1" id="KW-0812">Transmembrane</keyword>
<evidence type="ECO:0000313" key="2">
    <source>
        <dbReference type="EMBL" id="SJZ79094.1"/>
    </source>
</evidence>
<dbReference type="OrthoDB" id="9868062at2"/>
<accession>A0A1T4NIN5</accession>
<proteinExistence type="predicted"/>
<dbReference type="STRING" id="1121925.SAMN02746011_01771"/>
<keyword evidence="1" id="KW-0472">Membrane</keyword>
<feature type="transmembrane region" description="Helical" evidence="1">
    <location>
        <begin position="43"/>
        <end position="68"/>
    </location>
</feature>
<reference evidence="3" key="1">
    <citation type="submission" date="2017-02" db="EMBL/GenBank/DDBJ databases">
        <authorList>
            <person name="Varghese N."/>
            <person name="Submissions S."/>
        </authorList>
    </citation>
    <scope>NUCLEOTIDE SEQUENCE [LARGE SCALE GENOMIC DNA]</scope>
    <source>
        <strain evidence="3">DSM 15739</strain>
    </source>
</reference>
<evidence type="ECO:0008006" key="4">
    <source>
        <dbReference type="Google" id="ProtNLM"/>
    </source>
</evidence>
<sequence>MRKQREMSDREWLIRRRLSRIFHFLLIVLGIILYYKIWRNPYLMYPVIRIAFIFVLIYYPIQWLLIIYDKWKRRKRR</sequence>
<name>A0A1T4NIN5_9LACT</name>
<dbReference type="EMBL" id="FUWO01000019">
    <property type="protein sequence ID" value="SJZ79094.1"/>
    <property type="molecule type" value="Genomic_DNA"/>
</dbReference>
<dbReference type="Proteomes" id="UP000189941">
    <property type="component" value="Unassembled WGS sequence"/>
</dbReference>
<protein>
    <recommendedName>
        <fullName evidence="4">2TM domain-containing protein</fullName>
    </recommendedName>
</protein>
<evidence type="ECO:0000313" key="3">
    <source>
        <dbReference type="Proteomes" id="UP000189941"/>
    </source>
</evidence>